<dbReference type="OrthoDB" id="2888727at2"/>
<evidence type="ECO:0000313" key="2">
    <source>
        <dbReference type="EMBL" id="KKB41506.1"/>
    </source>
</evidence>
<dbReference type="STRING" id="1221996.QY95_00650"/>
<comment type="caution">
    <text evidence="2">The sequence shown here is derived from an EMBL/GenBank/DDBJ whole genome shotgun (WGS) entry which is preliminary data.</text>
</comment>
<dbReference type="Proteomes" id="UP000031563">
    <property type="component" value="Unassembled WGS sequence"/>
</dbReference>
<keyword evidence="1" id="KW-0732">Signal</keyword>
<accession>A0A0F5HLC3</accession>
<accession>A0A0F5I7J3</accession>
<protein>
    <submittedName>
        <fullName evidence="2">Uncharacterized protein</fullName>
    </submittedName>
</protein>
<proteinExistence type="predicted"/>
<sequence length="121" mass="13275">MKKKTMSYVMSGALSISILSLSPSISAASPVVSKSQTASYKYGENNQIKPIRSFSDIILEQAEDFGIDPEGKDFETLAGEVRQAKLIRQADHLGIVTSGKDLETLRDDIRNAQRAAKEKNE</sequence>
<name>A0A0F5HLC3_BACTR</name>
<evidence type="ECO:0000313" key="3">
    <source>
        <dbReference type="Proteomes" id="UP000031563"/>
    </source>
</evidence>
<evidence type="ECO:0000256" key="1">
    <source>
        <dbReference type="SAM" id="SignalP"/>
    </source>
</evidence>
<feature type="chain" id="PRO_5030006389" evidence="1">
    <location>
        <begin position="28"/>
        <end position="121"/>
    </location>
</feature>
<dbReference type="RefSeq" id="WP_039236156.1">
    <property type="nucleotide sequence ID" value="NZ_JWIQ02000094.1"/>
</dbReference>
<keyword evidence="3" id="KW-1185">Reference proteome</keyword>
<organism evidence="2 3">
    <name type="scientific">Bacillus thermotolerans</name>
    <name type="common">Quasibacillus thermotolerans</name>
    <dbReference type="NCBI Taxonomy" id="1221996"/>
    <lineage>
        <taxon>Bacteria</taxon>
        <taxon>Bacillati</taxon>
        <taxon>Bacillota</taxon>
        <taxon>Bacilli</taxon>
        <taxon>Bacillales</taxon>
        <taxon>Bacillaceae</taxon>
        <taxon>Bacillus</taxon>
    </lineage>
</organism>
<dbReference type="AlphaFoldDB" id="A0A0F5HLC3"/>
<reference evidence="2" key="1">
    <citation type="submission" date="2015-02" db="EMBL/GenBank/DDBJ databases">
        <title>Genome Assembly of Bacillaceae bacterium MTCC 8252.</title>
        <authorList>
            <person name="Verma A."/>
            <person name="Khatri I."/>
            <person name="Mual P."/>
            <person name="Subramanian S."/>
            <person name="Krishnamurthi S."/>
        </authorList>
    </citation>
    <scope>NUCLEOTIDE SEQUENCE [LARGE SCALE GENOMIC DNA]</scope>
    <source>
        <strain evidence="2">MTCC 8252</strain>
    </source>
</reference>
<feature type="signal peptide" evidence="1">
    <location>
        <begin position="1"/>
        <end position="27"/>
    </location>
</feature>
<dbReference type="EMBL" id="JWIR02000021">
    <property type="protein sequence ID" value="KKB41506.1"/>
    <property type="molecule type" value="Genomic_DNA"/>
</dbReference>
<gene>
    <name evidence="2" type="ORF">QY95_00650</name>
</gene>